<feature type="region of interest" description="Disordered" evidence="2">
    <location>
        <begin position="759"/>
        <end position="791"/>
    </location>
</feature>
<feature type="coiled-coil region" evidence="1">
    <location>
        <begin position="374"/>
        <end position="401"/>
    </location>
</feature>
<evidence type="ECO:0000256" key="1">
    <source>
        <dbReference type="SAM" id="Coils"/>
    </source>
</evidence>
<feature type="compositionally biased region" description="Polar residues" evidence="2">
    <location>
        <begin position="774"/>
        <end position="784"/>
    </location>
</feature>
<evidence type="ECO:0000313" key="3">
    <source>
        <dbReference type="EMBL" id="VDL99223.1"/>
    </source>
</evidence>
<feature type="region of interest" description="Disordered" evidence="2">
    <location>
        <begin position="526"/>
        <end position="548"/>
    </location>
</feature>
<organism evidence="5">
    <name type="scientific">Schistocephalus solidus</name>
    <name type="common">Tapeworm</name>
    <dbReference type="NCBI Taxonomy" id="70667"/>
    <lineage>
        <taxon>Eukaryota</taxon>
        <taxon>Metazoa</taxon>
        <taxon>Spiralia</taxon>
        <taxon>Lophotrochozoa</taxon>
        <taxon>Platyhelminthes</taxon>
        <taxon>Cestoda</taxon>
        <taxon>Eucestoda</taxon>
        <taxon>Diphyllobothriidea</taxon>
        <taxon>Diphyllobothriidae</taxon>
        <taxon>Schistocephalus</taxon>
    </lineage>
</organism>
<feature type="compositionally biased region" description="Pro residues" evidence="2">
    <location>
        <begin position="155"/>
        <end position="164"/>
    </location>
</feature>
<feature type="coiled-coil region" evidence="1">
    <location>
        <begin position="558"/>
        <end position="592"/>
    </location>
</feature>
<feature type="compositionally biased region" description="Basic and acidic residues" evidence="2">
    <location>
        <begin position="737"/>
        <end position="747"/>
    </location>
</feature>
<feature type="compositionally biased region" description="Low complexity" evidence="2">
    <location>
        <begin position="970"/>
        <end position="982"/>
    </location>
</feature>
<gene>
    <name evidence="3" type="ORF">SSLN_LOCUS12838</name>
</gene>
<evidence type="ECO:0000256" key="2">
    <source>
        <dbReference type="SAM" id="MobiDB-lite"/>
    </source>
</evidence>
<sequence length="1346" mass="146469">MDANITDLQARLEVAERLLAEQLPNVAREAVEHVNATLEAERLQLQEELDRRLADCGSTHALSIAELEATRANLTAKLATAETRATQLETELKASIQRLRSTERFLNEQLQEREQEREEFQTEVDFWKGQVTELKNKIFSLELQLSQKVSSSPSFTPPETPRLPPSKMGVGNEESAISTSPPSSPPPPTAIRGPIKSNFASKLEDKVPPPAPGSKRKLVRPIAAWQDSPETDVSMNSDVDDSVPFELVGNLRRPFAIPLSLQPLKLSSPTVQDTNSDRFTSAAQRWFCASPQAGKRLRFSSCMSLASLCSSPSTSFVSRTLPSSQQDLNVPIDFHHCAPKHICYASSLATTPDILTKDSVPADRTASVTPAPPIQNYVNELDSQLALIEKLRSEIADSESRIAVPYDRRRPVAISAFSFQGPSDSKLPPQTHSRPLSADLDSRFSMPPACYVRSSDKVSVCVGGCPVEVTDTAVSPRSTTSASLSASFDSDVADSCSYEGEDIGRTTETTVTTRTISAAMGLITTQTTTSSSKPPARKRGLARHRNNGNENTLDLSVEMQHAAQLEELRTALSRAEAQLAERDAAAEQLRKELVIALARLPEPSAAVGNTSPTAPSYLPGLPPSTSPLEFSFQHSLDSVTPLPSLTDDTGVGMSGTTATTEASKFAHPLLQAAPAVPSSRLFVNVAAQTAPEEMEREANSPITEAIEDDTLKPRSVSLGASDSGPAPEEVAESLPLESRENDADDLSRRGLCRPVEEEELLKQEQQAQKQQQQPIFSRESTMSPTHTATDSLSTAAASGVTSVDSCDVESDVAQVTCAATLTSLAATSADQYPEVSDIHQLVVDLEDARAEITSLRAEIEGLMVYQDDLHHDFELVQTMLEDRQSEVERLQQDLLVAQSRVQSDFDNPIRKPQRRVTEPYAPLEERDEDLYMLNEAKTELANRVRELEEELDSLRRHSMHVDVSETASQTDPSTPTISTSDSAIQVDLTSATSYLPGFHEELPQSPRRTSTVAGILTPDSDSDTDCVSEDYLPFDCPGGETVVSNMQTTPILVGSQLPLSAQEDVNSPEAVKALVEHLHYESCRLLSLSLAMSARNTTSCEVVKSPVTSSTTMPPSGNAIENFVDTGAMGADYKSQALTRLIEANRLLKNLLESLMTSKETESTPDHRPSLGSSSLVTTLLSILVADRKAYVSLLCNAAIEQGSKLGLPPRPLSGPQQKNIPTLTDFIRSLTAYVDAEEQRWSTLTSAVTADRQELKSEIESVRQREATLKSEVSRLSGELAARNAVLLEKAASVDKQLAASERELGHLRAQLEETNMECQKLTATLEQTRLVPLLLFCTHLHSAE</sequence>
<reference evidence="5" key="1">
    <citation type="submission" date="2016-06" db="UniProtKB">
        <authorList>
            <consortium name="WormBaseParasite"/>
        </authorList>
    </citation>
    <scope>IDENTIFICATION</scope>
</reference>
<proteinExistence type="predicted"/>
<feature type="coiled-coil region" evidence="1">
    <location>
        <begin position="1299"/>
        <end position="1333"/>
    </location>
</feature>
<feature type="coiled-coil region" evidence="1">
    <location>
        <begin position="838"/>
        <end position="900"/>
    </location>
</feature>
<dbReference type="PANTHER" id="PTHR23159">
    <property type="entry name" value="CENTROSOMAL PROTEIN 2"/>
    <property type="match status" value="1"/>
</dbReference>
<feature type="compositionally biased region" description="Basic residues" evidence="2">
    <location>
        <begin position="535"/>
        <end position="546"/>
    </location>
</feature>
<feature type="compositionally biased region" description="Low complexity" evidence="2">
    <location>
        <begin position="763"/>
        <end position="773"/>
    </location>
</feature>
<feature type="region of interest" description="Disordered" evidence="2">
    <location>
        <begin position="960"/>
        <end position="984"/>
    </location>
</feature>
<feature type="region of interest" description="Disordered" evidence="2">
    <location>
        <begin position="690"/>
        <end position="747"/>
    </location>
</feature>
<dbReference type="PANTHER" id="PTHR23159:SF31">
    <property type="entry name" value="CENTROSOME-ASSOCIATED PROTEIN CEP250 ISOFORM X1"/>
    <property type="match status" value="1"/>
</dbReference>
<protein>
    <submittedName>
        <fullName evidence="5">Pleckstrin homology domain-containing family H member 2</fullName>
    </submittedName>
</protein>
<evidence type="ECO:0000313" key="4">
    <source>
        <dbReference type="Proteomes" id="UP000275846"/>
    </source>
</evidence>
<evidence type="ECO:0000313" key="5">
    <source>
        <dbReference type="WBParaSite" id="SSLN_0001333601-mRNA-1"/>
    </source>
</evidence>
<dbReference type="Proteomes" id="UP000275846">
    <property type="component" value="Unassembled WGS sequence"/>
</dbReference>
<keyword evidence="4" id="KW-1185">Reference proteome</keyword>
<dbReference type="EMBL" id="UYSU01037583">
    <property type="protein sequence ID" value="VDL99223.1"/>
    <property type="molecule type" value="Genomic_DNA"/>
</dbReference>
<dbReference type="OrthoDB" id="2020852at2759"/>
<feature type="coiled-coil region" evidence="1">
    <location>
        <begin position="930"/>
        <end position="957"/>
    </location>
</feature>
<feature type="region of interest" description="Disordered" evidence="2">
    <location>
        <begin position="148"/>
        <end position="195"/>
    </location>
</feature>
<dbReference type="STRING" id="70667.A0A183T8P0"/>
<feature type="coiled-coil region" evidence="1">
    <location>
        <begin position="28"/>
        <end position="137"/>
    </location>
</feature>
<name>A0A183T8P0_SCHSO</name>
<accession>A0A183T8P0</accession>
<dbReference type="WBParaSite" id="SSLN_0001333601-mRNA-1">
    <property type="protein sequence ID" value="SSLN_0001333601-mRNA-1"/>
    <property type="gene ID" value="SSLN_0001333601"/>
</dbReference>
<reference evidence="3 4" key="2">
    <citation type="submission" date="2018-11" db="EMBL/GenBank/DDBJ databases">
        <authorList>
            <consortium name="Pathogen Informatics"/>
        </authorList>
    </citation>
    <scope>NUCLEOTIDE SEQUENCE [LARGE SCALE GENOMIC DNA]</scope>
    <source>
        <strain evidence="3 4">NST_G2</strain>
    </source>
</reference>
<keyword evidence="1" id="KW-0175">Coiled coil</keyword>